<dbReference type="InterPro" id="IPR038538">
    <property type="entry name" value="MTERF_sf"/>
</dbReference>
<feature type="compositionally biased region" description="Basic and acidic residues" evidence="4">
    <location>
        <begin position="1121"/>
        <end position="1130"/>
    </location>
</feature>
<sequence length="1290" mass="140497">MQEGFWIPRRHRCPPQSGSPPAIDFAGAMFPKIRKYFLWLLPHPSPPSTTPISPPVLLHRVFATASPFAAADYLVAHCGLSRAQARKASKNLSHLKSPSSLDAVIAFLAGLGLSRADIATVVSNDPPVLRADVEKTLAPRVAKLSNLGLSRPEIGRLVLASGNQFSSKLFLRKVELERQIYGSLGKPFQVEHLPSRQFVHILDFWLRISSSLDDPLRIVKVNNGVLSIDLEKQIHGPQTPAAAANTTDAMLQLRNILSLLRFASSPAAAAPHHAPLRSLHRPLSAAAPFAVEGYLVARCGLTRAQALKASKAVSHLRSPSQPDAVVAFLSARGLSRADIAAVVAADPKILCAKVEKNLSKRVADLEELGLSRSQIARLILVSRNSIRVCSIRRNIDFLLTIYGSFDKLLQVVKMNSAILTVNPEKAFKPNLALLQQCGIAASDLSPSMSRVLTRPHKILREAVTLIDKIGVPRSSRMFHYALLSFPFQKKEKLTKKFGILEMYGWSQEDVNATRRRGRNVGARHTSSPSASSFIAHRASANKEWRSMTAYRGPRIEIDPQHGQIKLPHGRIDAQRRQQPAAPFASTPIELHNRRRPSAAAAMLRLRNHLLPLVRGAASQLTSPIHHGGFRLLLSTSPSPTPFSLEDYLVTACGLAPAQARGTSKKVFADATAASKKAIDEFSTSGSGLNPGFVPDAVLALLSSVGLSRADIANVVAADPLILLCRPNRLEPRILALRDRVGLSPPEIARFLPVASSVLRRGKVDANIKFLISFYGSFGRVLVALKRNLCLLTSSIEKIIEPNIALLHQYCPAVFTNPARVKEFLLRAEELGVPRTSPMFKYAVPGVQILSTAGAAPFTTTMLLLRRHLLPLLRTATLLPSPIHHRGCLLSSSADRFCLEDYLVGTCGLAPEQARKTAQKAFDEAKRHCRKEAFEDLSWSRLHSASNPDAVLALLSGVGLSRDSIAAVVSADPLLLRASTKKIGPRLLDLRDRLVRFLLVGSRALRNCNVVPRLEFFISLYGSFEELLWILKKSDCVLLSDLETVIKPNIALVRDIAQMCSRWPWLLTFNTEHVKEYMLRAEDLGVPRSSRMLLAELLPPHHPEKDWGVSGGVRQLEPGAKTPERQRERTKNPPPLTRARGPPRSKSPVRADPSQPNPLYSTRQARSAEGKPTPLPALLFSSSPVSLASSLRPAVPASYNPPASPPHSAAAPPPISFLPAKPAPGSKRGIPAPRIEPSCTVYAPCLPSSLSSTLPSKASGGSDWGPVAPAFFGSGRDLVVALVREAMVTSY</sequence>
<evidence type="ECO:0000256" key="2">
    <source>
        <dbReference type="ARBA" id="ARBA00022472"/>
    </source>
</evidence>
<evidence type="ECO:0000256" key="3">
    <source>
        <dbReference type="ARBA" id="ARBA00022946"/>
    </source>
</evidence>
<gene>
    <name evidence="5" type="ORF">HU200_005560</name>
</gene>
<protein>
    <submittedName>
        <fullName evidence="5">Uncharacterized protein</fullName>
    </submittedName>
</protein>
<evidence type="ECO:0000313" key="6">
    <source>
        <dbReference type="Proteomes" id="UP000636709"/>
    </source>
</evidence>
<evidence type="ECO:0000313" key="5">
    <source>
        <dbReference type="EMBL" id="KAF8772600.1"/>
    </source>
</evidence>
<reference evidence="5" key="1">
    <citation type="submission" date="2020-07" db="EMBL/GenBank/DDBJ databases">
        <title>Genome sequence and genetic diversity analysis of an under-domesticated orphan crop, white fonio (Digitaria exilis).</title>
        <authorList>
            <person name="Bennetzen J.L."/>
            <person name="Chen S."/>
            <person name="Ma X."/>
            <person name="Wang X."/>
            <person name="Yssel A.E.J."/>
            <person name="Chaluvadi S.R."/>
            <person name="Johnson M."/>
            <person name="Gangashetty P."/>
            <person name="Hamidou F."/>
            <person name="Sanogo M.D."/>
            <person name="Zwaenepoel A."/>
            <person name="Wallace J."/>
            <person name="Van De Peer Y."/>
            <person name="Van Deynze A."/>
        </authorList>
    </citation>
    <scope>NUCLEOTIDE SEQUENCE</scope>
    <source>
        <tissue evidence="5">Leaves</tissue>
    </source>
</reference>
<keyword evidence="3" id="KW-0809">Transit peptide</keyword>
<dbReference type="Gene3D" id="1.25.70.10">
    <property type="entry name" value="Transcription termination factor 3, mitochondrial"/>
    <property type="match status" value="4"/>
</dbReference>
<keyword evidence="2" id="KW-0806">Transcription termination</keyword>
<accession>A0A835FU38</accession>
<dbReference type="SMART" id="SM00733">
    <property type="entry name" value="Mterf"/>
    <property type="match status" value="7"/>
</dbReference>
<feature type="region of interest" description="Disordered" evidence="4">
    <location>
        <begin position="1103"/>
        <end position="1175"/>
    </location>
</feature>
<dbReference type="GO" id="GO:0003676">
    <property type="term" value="F:nucleic acid binding"/>
    <property type="evidence" value="ECO:0007669"/>
    <property type="project" value="InterPro"/>
</dbReference>
<keyword evidence="2" id="KW-0805">Transcription regulation</keyword>
<organism evidence="5 6">
    <name type="scientific">Digitaria exilis</name>
    <dbReference type="NCBI Taxonomy" id="1010633"/>
    <lineage>
        <taxon>Eukaryota</taxon>
        <taxon>Viridiplantae</taxon>
        <taxon>Streptophyta</taxon>
        <taxon>Embryophyta</taxon>
        <taxon>Tracheophyta</taxon>
        <taxon>Spermatophyta</taxon>
        <taxon>Magnoliopsida</taxon>
        <taxon>Liliopsida</taxon>
        <taxon>Poales</taxon>
        <taxon>Poaceae</taxon>
        <taxon>PACMAD clade</taxon>
        <taxon>Panicoideae</taxon>
        <taxon>Panicodae</taxon>
        <taxon>Paniceae</taxon>
        <taxon>Anthephorinae</taxon>
        <taxon>Digitaria</taxon>
    </lineage>
</organism>
<dbReference type="GO" id="GO:0006353">
    <property type="term" value="P:DNA-templated transcription termination"/>
    <property type="evidence" value="ECO:0007669"/>
    <property type="project" value="UniProtKB-KW"/>
</dbReference>
<keyword evidence="2" id="KW-0804">Transcription</keyword>
<evidence type="ECO:0000256" key="4">
    <source>
        <dbReference type="SAM" id="MobiDB-lite"/>
    </source>
</evidence>
<dbReference type="OrthoDB" id="641315at2759"/>
<keyword evidence="6" id="KW-1185">Reference proteome</keyword>
<feature type="region of interest" description="Disordered" evidence="4">
    <location>
        <begin position="1192"/>
        <end position="1212"/>
    </location>
</feature>
<dbReference type="InterPro" id="IPR003690">
    <property type="entry name" value="MTERF"/>
</dbReference>
<dbReference type="PANTHER" id="PTHR13068">
    <property type="entry name" value="CGI-12 PROTEIN-RELATED"/>
    <property type="match status" value="1"/>
</dbReference>
<dbReference type="PANTHER" id="PTHR13068:SF177">
    <property type="entry name" value="OS06G0224900 PROTEIN"/>
    <property type="match status" value="1"/>
</dbReference>
<dbReference type="Pfam" id="PF02536">
    <property type="entry name" value="mTERF"/>
    <property type="match status" value="2"/>
</dbReference>
<comment type="similarity">
    <text evidence="1">Belongs to the mTERF family.</text>
</comment>
<dbReference type="EMBL" id="JACEFO010000375">
    <property type="protein sequence ID" value="KAF8772600.1"/>
    <property type="molecule type" value="Genomic_DNA"/>
</dbReference>
<dbReference type="Proteomes" id="UP000636709">
    <property type="component" value="Unassembled WGS sequence"/>
</dbReference>
<comment type="caution">
    <text evidence="5">The sequence shown here is derived from an EMBL/GenBank/DDBJ whole genome shotgun (WGS) entry which is preliminary data.</text>
</comment>
<evidence type="ECO:0000256" key="1">
    <source>
        <dbReference type="ARBA" id="ARBA00007692"/>
    </source>
</evidence>
<proteinExistence type="inferred from homology"/>
<feature type="compositionally biased region" description="Low complexity" evidence="4">
    <location>
        <begin position="1192"/>
        <end position="1209"/>
    </location>
</feature>
<name>A0A835FU38_9POAL</name>